<keyword evidence="1" id="KW-1133">Transmembrane helix</keyword>
<reference evidence="5 7" key="1">
    <citation type="submission" date="2016-12" db="EMBL/GenBank/DDBJ databases">
        <authorList>
            <person name="Song W.-J."/>
            <person name="Kurnit D.M."/>
        </authorList>
    </citation>
    <scope>NUCLEOTIDE SEQUENCE [LARGE SCALE GENOMIC DNA]</scope>
    <source>
        <strain evidence="5 7">CGB1038-1_S1</strain>
    </source>
</reference>
<feature type="transmembrane region" description="Helical" evidence="1">
    <location>
        <begin position="14"/>
        <end position="34"/>
    </location>
</feature>
<dbReference type="Proteomes" id="UP000189299">
    <property type="component" value="Unassembled WGS sequence"/>
</dbReference>
<evidence type="ECO:0000313" key="6">
    <source>
        <dbReference type="EMBL" id="PTO34636.1"/>
    </source>
</evidence>
<evidence type="ECO:0000313" key="8">
    <source>
        <dbReference type="Proteomes" id="UP000244022"/>
    </source>
</evidence>
<reference evidence="6 8" key="2">
    <citation type="submission" date="2018-03" db="EMBL/GenBank/DDBJ databases">
        <title>Draft genome sequences of four Enterococcus mundtii strains isolated from beef slaughterhouses in Kenya.</title>
        <authorList>
            <person name="Wambui J."/>
            <person name="Stevens M."/>
            <person name="Njage P."/>
            <person name="Stephan R."/>
            <person name="Tasara T."/>
        </authorList>
    </citation>
    <scope>NUCLEOTIDE SEQUENCE [LARGE SCALE GENOMIC DNA]</scope>
    <source>
        <strain evidence="6 8">H18-EM</strain>
    </source>
</reference>
<dbReference type="EMBL" id="MSTR01000001">
    <property type="protein sequence ID" value="ONN44782.1"/>
    <property type="molecule type" value="Genomic_DNA"/>
</dbReference>
<dbReference type="InterPro" id="IPR046350">
    <property type="entry name" value="Cystatin_sf"/>
</dbReference>
<evidence type="ECO:0000259" key="2">
    <source>
        <dbReference type="Pfam" id="PF17881"/>
    </source>
</evidence>
<evidence type="ECO:0000313" key="4">
    <source>
        <dbReference type="EMBL" id="NMP56896.1"/>
    </source>
</evidence>
<accession>A0A1A6G8A8</accession>
<evidence type="ECO:0000313" key="3">
    <source>
        <dbReference type="EMBL" id="BBM13792.1"/>
    </source>
</evidence>
<sequence length="167" mass="19028">MKNQTNKEHTINRILLGLIIALLAVIVISTIFYLRATRPMTQAKQEATKLAEQYANLEEVDQFYWFTREATYFSLTGQNDKGQDIAVIIPKSGERVKVLEQKAGLTEEAARQEISKQHPDQQVEKASLGMYKDEPVWEVITKTSDDQLNYYLLSFKTGEEVKVISGV</sequence>
<dbReference type="RefSeq" id="WP_010734977.1">
    <property type="nucleotide sequence ID" value="NZ_AP019810.1"/>
</dbReference>
<reference evidence="3 9" key="3">
    <citation type="submission" date="2019-07" db="EMBL/GenBank/DDBJ databases">
        <title>antibiotic susceptibility of plant-derived lactic acid bacteria.</title>
        <authorList>
            <person name="Sugiyama M."/>
            <person name="Noda M."/>
        </authorList>
    </citation>
    <scope>NUCLEOTIDE SEQUENCE [LARGE SCALE GENOMIC DNA]</scope>
    <source>
        <strain evidence="3 9">15-1A</strain>
    </source>
</reference>
<gene>
    <name evidence="5" type="ORF">BTN92_01205</name>
    <name evidence="6" type="ORF">C6N14_11315</name>
    <name evidence="3" type="ORF">EM151A_0551</name>
    <name evidence="4" type="ORF">HI921_00215</name>
</gene>
<dbReference type="EMBL" id="PYGR01000053">
    <property type="protein sequence ID" value="PTO34636.1"/>
    <property type="molecule type" value="Genomic_DNA"/>
</dbReference>
<reference evidence="4 10" key="4">
    <citation type="submission" date="2020-04" db="EMBL/GenBank/DDBJ databases">
        <authorList>
            <person name="Abaymova A."/>
            <person name="Teymurazov M."/>
            <person name="Tazyna O."/>
            <person name="Chatushin Y."/>
            <person name="Svetoch E."/>
            <person name="Pereligyn V."/>
            <person name="Pohylenko V."/>
            <person name="Platonov M."/>
            <person name="Kartsev N."/>
            <person name="Skryabin Y."/>
            <person name="Sizova A."/>
            <person name="Solomentsev V."/>
            <person name="Kislichkina A."/>
            <person name="Bogun A."/>
        </authorList>
    </citation>
    <scope>NUCLEOTIDE SEQUENCE [LARGE SCALE GENOMIC DNA]</scope>
    <source>
        <strain evidence="4">SCPM-O-B-8398</strain>
        <strain evidence="10">SCPM-O-B-8398 (E28)</strain>
    </source>
</reference>
<dbReference type="STRING" id="53346.A5802_001611"/>
<dbReference type="Gene3D" id="3.10.450.40">
    <property type="match status" value="2"/>
</dbReference>
<dbReference type="Proteomes" id="UP000244022">
    <property type="component" value="Unassembled WGS sequence"/>
</dbReference>
<feature type="domain" description="Cell wall elongation regulator TseB-like" evidence="2">
    <location>
        <begin position="46"/>
        <end position="90"/>
    </location>
</feature>
<organism evidence="5 7">
    <name type="scientific">Enterococcus mundtii</name>
    <dbReference type="NCBI Taxonomy" id="53346"/>
    <lineage>
        <taxon>Bacteria</taxon>
        <taxon>Bacillati</taxon>
        <taxon>Bacillota</taxon>
        <taxon>Bacilli</taxon>
        <taxon>Lactobacillales</taxon>
        <taxon>Enterococcaceae</taxon>
        <taxon>Enterococcus</taxon>
    </lineage>
</organism>
<dbReference type="EMBL" id="JABCAG010000001">
    <property type="protein sequence ID" value="NMP56896.1"/>
    <property type="molecule type" value="Genomic_DNA"/>
</dbReference>
<evidence type="ECO:0000313" key="9">
    <source>
        <dbReference type="Proteomes" id="UP000509460"/>
    </source>
</evidence>
<dbReference type="Proteomes" id="UP000509460">
    <property type="component" value="Chromosome"/>
</dbReference>
<dbReference type="SUPFAM" id="SSF54403">
    <property type="entry name" value="Cystatin/monellin"/>
    <property type="match status" value="2"/>
</dbReference>
<evidence type="ECO:0000313" key="7">
    <source>
        <dbReference type="Proteomes" id="UP000189299"/>
    </source>
</evidence>
<dbReference type="OrthoDB" id="2242521at2"/>
<keyword evidence="1" id="KW-0472">Membrane</keyword>
<dbReference type="AlphaFoldDB" id="A0A1A6G8A8"/>
<dbReference type="InterPro" id="IPR041401">
    <property type="entry name" value="TseB-like_dom"/>
</dbReference>
<name>A0A1A6G8A8_ENTMU</name>
<evidence type="ECO:0000313" key="5">
    <source>
        <dbReference type="EMBL" id="ONN44782.1"/>
    </source>
</evidence>
<dbReference type="Proteomes" id="UP000557857">
    <property type="component" value="Unassembled WGS sequence"/>
</dbReference>
<keyword evidence="1" id="KW-0812">Transmembrane</keyword>
<protein>
    <submittedName>
        <fullName evidence="4">DUF5590 domain-containing protein</fullName>
    </submittedName>
    <submittedName>
        <fullName evidence="5">Peptidase</fullName>
    </submittedName>
</protein>
<dbReference type="EMBL" id="AP019810">
    <property type="protein sequence ID" value="BBM13792.1"/>
    <property type="molecule type" value="Genomic_DNA"/>
</dbReference>
<evidence type="ECO:0000256" key="1">
    <source>
        <dbReference type="SAM" id="Phobius"/>
    </source>
</evidence>
<evidence type="ECO:0000313" key="10">
    <source>
        <dbReference type="Proteomes" id="UP000557857"/>
    </source>
</evidence>
<proteinExistence type="predicted"/>
<dbReference type="Pfam" id="PF17881">
    <property type="entry name" value="TseB"/>
    <property type="match status" value="1"/>
</dbReference>